<dbReference type="Pfam" id="PF05257">
    <property type="entry name" value="CHAP"/>
    <property type="match status" value="1"/>
</dbReference>
<organism evidence="3 4">
    <name type="scientific">Antrihabitans spumae</name>
    <dbReference type="NCBI Taxonomy" id="3373370"/>
    <lineage>
        <taxon>Bacteria</taxon>
        <taxon>Bacillati</taxon>
        <taxon>Actinomycetota</taxon>
        <taxon>Actinomycetes</taxon>
        <taxon>Mycobacteriales</taxon>
        <taxon>Nocardiaceae</taxon>
        <taxon>Antrihabitans</taxon>
    </lineage>
</organism>
<dbReference type="Proteomes" id="UP001609176">
    <property type="component" value="Unassembled WGS sequence"/>
</dbReference>
<dbReference type="Gene3D" id="3.90.1720.10">
    <property type="entry name" value="endopeptidase domain like (from Nostoc punctiforme)"/>
    <property type="match status" value="1"/>
</dbReference>
<dbReference type="EMBL" id="JBIMSN010000094">
    <property type="protein sequence ID" value="MFH5230869.1"/>
    <property type="molecule type" value="Genomic_DNA"/>
</dbReference>
<dbReference type="PROSITE" id="PS50911">
    <property type="entry name" value="CHAP"/>
    <property type="match status" value="1"/>
</dbReference>
<sequence>MGKFSTAIALAAVGIGVVTGVGEAHADSRVVTVNTGAGKINVREAPTTASNIVRTIPNRTRITILCHVRGANFSGGPYRVTTNIWNRLDNGGYVTDAMLETGSNNPVVPVCGDGQTSVSATSSRATGLTRASNTGVSGQCTWGAYDKWFNASGRKHYPALAGNAKDWAASARAARWTVVDDAQARSIVVFQPGVHGADRPAGHVAWVDSVARRSDGLYITTTEMNATAGPGKWSTRTIKDVPGMSYILLP</sequence>
<evidence type="ECO:0000313" key="2">
    <source>
        <dbReference type="EMBL" id="MFH5230869.1"/>
    </source>
</evidence>
<evidence type="ECO:0000313" key="4">
    <source>
        <dbReference type="Proteomes" id="UP001609176"/>
    </source>
</evidence>
<dbReference type="Proteomes" id="UP001609219">
    <property type="component" value="Unassembled WGS sequence"/>
</dbReference>
<comment type="caution">
    <text evidence="3">The sequence shown here is derived from an EMBL/GenBank/DDBJ whole genome shotgun (WGS) entry which is preliminary data.</text>
</comment>
<gene>
    <name evidence="3" type="ORF">ACHIPV_04585</name>
    <name evidence="2" type="ORF">ACHIRB_20200</name>
</gene>
<name>A0ABW7KH95_9NOCA</name>
<accession>A0ABW7KH95</accession>
<dbReference type="SUPFAM" id="SSF54001">
    <property type="entry name" value="Cysteine proteinases"/>
    <property type="match status" value="1"/>
</dbReference>
<protein>
    <submittedName>
        <fullName evidence="3">CHAP domain-containing protein</fullName>
    </submittedName>
</protein>
<proteinExistence type="predicted"/>
<dbReference type="EMBL" id="JBIMSP010000004">
    <property type="protein sequence ID" value="MFH5241162.1"/>
    <property type="molecule type" value="Genomic_DNA"/>
</dbReference>
<feature type="domain" description="Peptidase C51" evidence="1">
    <location>
        <begin position="115"/>
        <end position="248"/>
    </location>
</feature>
<reference evidence="4 5" key="1">
    <citation type="submission" date="2024-10" db="EMBL/GenBank/DDBJ databases">
        <authorList>
            <person name="Riesco R."/>
        </authorList>
    </citation>
    <scope>NUCLEOTIDE SEQUENCE [LARGE SCALE GENOMIC DNA]</scope>
    <source>
        <strain evidence="3 4">NCIMB 15448</strain>
        <strain evidence="2 5">NCIMB 15450</strain>
    </source>
</reference>
<evidence type="ECO:0000313" key="3">
    <source>
        <dbReference type="EMBL" id="MFH5241162.1"/>
    </source>
</evidence>
<dbReference type="InterPro" id="IPR007921">
    <property type="entry name" value="CHAP_dom"/>
</dbReference>
<evidence type="ECO:0000259" key="1">
    <source>
        <dbReference type="PROSITE" id="PS50911"/>
    </source>
</evidence>
<dbReference type="InterPro" id="IPR038765">
    <property type="entry name" value="Papain-like_cys_pep_sf"/>
</dbReference>
<dbReference type="Gene3D" id="2.30.30.40">
    <property type="entry name" value="SH3 Domains"/>
    <property type="match status" value="1"/>
</dbReference>
<keyword evidence="5" id="KW-1185">Reference proteome</keyword>
<evidence type="ECO:0000313" key="5">
    <source>
        <dbReference type="Proteomes" id="UP001609219"/>
    </source>
</evidence>
<dbReference type="RefSeq" id="WP_395123633.1">
    <property type="nucleotide sequence ID" value="NZ_JBIMSN010000094.1"/>
</dbReference>